<dbReference type="CDD" id="cd06170">
    <property type="entry name" value="LuxR_C_like"/>
    <property type="match status" value="1"/>
</dbReference>
<dbReference type="SUPFAM" id="SSF46894">
    <property type="entry name" value="C-terminal effector domain of the bipartite response regulators"/>
    <property type="match status" value="1"/>
</dbReference>
<evidence type="ECO:0000256" key="3">
    <source>
        <dbReference type="ARBA" id="ARBA00023163"/>
    </source>
</evidence>
<gene>
    <name evidence="4" type="ORF">NHU_02774</name>
</gene>
<sequence>MDLRKKLTDRLSALAPAGYYVGLRLGFTYPAQEINRLPGDWTDHYARNGLIVQDPVFRWVYARTGVISWAALAFDDHADVFGQAASFGLIHGAVVSVMRPGESGRRSYGTFARSDRTYAESEMAELLQIVTRLHRAGSERTGLTHAETEALRLQADGLRLKEISAELEISMSAVKARLANAKRKLGAATTSQATSMARSRGVI</sequence>
<dbReference type="eggNOG" id="COG2197">
    <property type="taxonomic scope" value="Bacteria"/>
</dbReference>
<dbReference type="PANTHER" id="PTHR44688:SF16">
    <property type="entry name" value="DNA-BINDING TRANSCRIPTIONAL ACTIVATOR DEVR_DOSR"/>
    <property type="match status" value="1"/>
</dbReference>
<dbReference type="InterPro" id="IPR000792">
    <property type="entry name" value="Tscrpt_reg_LuxR_C"/>
</dbReference>
<dbReference type="PATRIC" id="fig|35806.4.peg.2851"/>
<dbReference type="Gene3D" id="1.10.10.10">
    <property type="entry name" value="Winged helix-like DNA-binding domain superfamily/Winged helix DNA-binding domain"/>
    <property type="match status" value="1"/>
</dbReference>
<evidence type="ECO:0000256" key="2">
    <source>
        <dbReference type="ARBA" id="ARBA00023125"/>
    </source>
</evidence>
<dbReference type="PRINTS" id="PR00038">
    <property type="entry name" value="HTHLUXR"/>
</dbReference>
<dbReference type="Proteomes" id="UP000064912">
    <property type="component" value="Chromosome"/>
</dbReference>
<dbReference type="PROSITE" id="PS50043">
    <property type="entry name" value="HTH_LUXR_2"/>
    <property type="match status" value="1"/>
</dbReference>
<dbReference type="GeneID" id="93539333"/>
<dbReference type="KEGG" id="rsu:NHU_02774"/>
<dbReference type="SMART" id="SM00421">
    <property type="entry name" value="HTH_LUXR"/>
    <property type="match status" value="1"/>
</dbReference>
<evidence type="ECO:0000313" key="5">
    <source>
        <dbReference type="Proteomes" id="UP000064912"/>
    </source>
</evidence>
<dbReference type="GO" id="GO:0006355">
    <property type="term" value="P:regulation of DNA-templated transcription"/>
    <property type="evidence" value="ECO:0007669"/>
    <property type="project" value="InterPro"/>
</dbReference>
<dbReference type="InterPro" id="IPR005143">
    <property type="entry name" value="TF_LuxR_autoind-bd_dom"/>
</dbReference>
<protein>
    <submittedName>
        <fullName evidence="4">Transcriptional regulator, LuxR family protein</fullName>
    </submittedName>
</protein>
<dbReference type="RefSeq" id="WP_042460550.1">
    <property type="nucleotide sequence ID" value="NZ_CP015421.1"/>
</dbReference>
<dbReference type="PANTHER" id="PTHR44688">
    <property type="entry name" value="DNA-BINDING TRANSCRIPTIONAL ACTIVATOR DEVR_DOSR"/>
    <property type="match status" value="1"/>
</dbReference>
<dbReference type="EMBL" id="AP014800">
    <property type="protein sequence ID" value="BAQ69921.1"/>
    <property type="molecule type" value="Genomic_DNA"/>
</dbReference>
<dbReference type="Pfam" id="PF00196">
    <property type="entry name" value="GerE"/>
    <property type="match status" value="1"/>
</dbReference>
<evidence type="ECO:0000313" key="4">
    <source>
        <dbReference type="EMBL" id="BAQ69921.1"/>
    </source>
</evidence>
<evidence type="ECO:0000256" key="1">
    <source>
        <dbReference type="ARBA" id="ARBA00023015"/>
    </source>
</evidence>
<organism evidence="4 5">
    <name type="scientific">Rhodovulum sulfidophilum</name>
    <name type="common">Rhodobacter sulfidophilus</name>
    <dbReference type="NCBI Taxonomy" id="35806"/>
    <lineage>
        <taxon>Bacteria</taxon>
        <taxon>Pseudomonadati</taxon>
        <taxon>Pseudomonadota</taxon>
        <taxon>Alphaproteobacteria</taxon>
        <taxon>Rhodobacterales</taxon>
        <taxon>Paracoccaceae</taxon>
        <taxon>Rhodovulum</taxon>
    </lineage>
</organism>
<keyword evidence="3" id="KW-0804">Transcription</keyword>
<dbReference type="Gene3D" id="3.30.450.80">
    <property type="entry name" value="Transcription factor LuxR-like, autoinducer-binding domain"/>
    <property type="match status" value="1"/>
</dbReference>
<dbReference type="InterPro" id="IPR036388">
    <property type="entry name" value="WH-like_DNA-bd_sf"/>
</dbReference>
<dbReference type="OrthoDB" id="7826109at2"/>
<dbReference type="GO" id="GO:0003677">
    <property type="term" value="F:DNA binding"/>
    <property type="evidence" value="ECO:0007669"/>
    <property type="project" value="UniProtKB-KW"/>
</dbReference>
<keyword evidence="2" id="KW-0238">DNA-binding</keyword>
<dbReference type="InterPro" id="IPR036693">
    <property type="entry name" value="TF_LuxR_autoind-bd_dom_sf"/>
</dbReference>
<accession>A0A0D6B4D1</accession>
<proteinExistence type="predicted"/>
<name>A0A0D6B4D1_RHOSU</name>
<dbReference type="AlphaFoldDB" id="A0A0D6B4D1"/>
<dbReference type="SUPFAM" id="SSF75516">
    <property type="entry name" value="Pheromone-binding domain of LuxR-like quorum-sensing transcription factors"/>
    <property type="match status" value="1"/>
</dbReference>
<dbReference type="Pfam" id="PF03472">
    <property type="entry name" value="Autoind_bind"/>
    <property type="match status" value="1"/>
</dbReference>
<dbReference type="InterPro" id="IPR016032">
    <property type="entry name" value="Sig_transdc_resp-reg_C-effctor"/>
</dbReference>
<reference evidence="4 5" key="1">
    <citation type="submission" date="2015-02" db="EMBL/GenBank/DDBJ databases">
        <title>Genome sequene of Rhodovulum sulfidophilum DSM 2351.</title>
        <authorList>
            <person name="Nagao N."/>
        </authorList>
    </citation>
    <scope>NUCLEOTIDE SEQUENCE [LARGE SCALE GENOMIC DNA]</scope>
    <source>
        <strain evidence="4 5">DSM 2351</strain>
    </source>
</reference>
<keyword evidence="1" id="KW-0805">Transcription regulation</keyword>